<dbReference type="Proteomes" id="UP001159363">
    <property type="component" value="Chromosome 3"/>
</dbReference>
<gene>
    <name evidence="2" type="ORF">PR048_009886</name>
</gene>
<sequence>MCETRWSEKYKSIRKSSQNFPELVRALEISSMEGNYATRKYAYHLNPVVTKLLLIVALITTAVLESVVNVLQAKSMDLIAVGEHVIGILDVIKKDRKDADRITDEILKKAQDIAMELQTEISVPRLAHKQNNWNNPPSDNKNTPAFALTKLHPLYMTKTSITDLHKNAQLFITFYELDETNFIFPRHEKSPLNFEHYSIVLRRL</sequence>
<organism evidence="2 3">
    <name type="scientific">Dryococelus australis</name>
    <dbReference type="NCBI Taxonomy" id="614101"/>
    <lineage>
        <taxon>Eukaryota</taxon>
        <taxon>Metazoa</taxon>
        <taxon>Ecdysozoa</taxon>
        <taxon>Arthropoda</taxon>
        <taxon>Hexapoda</taxon>
        <taxon>Insecta</taxon>
        <taxon>Pterygota</taxon>
        <taxon>Neoptera</taxon>
        <taxon>Polyneoptera</taxon>
        <taxon>Phasmatodea</taxon>
        <taxon>Verophasmatodea</taxon>
        <taxon>Anareolatae</taxon>
        <taxon>Phasmatidae</taxon>
        <taxon>Eurycanthinae</taxon>
        <taxon>Dryococelus</taxon>
    </lineage>
</organism>
<reference evidence="2 3" key="1">
    <citation type="submission" date="2023-02" db="EMBL/GenBank/DDBJ databases">
        <title>LHISI_Scaffold_Assembly.</title>
        <authorList>
            <person name="Stuart O.P."/>
            <person name="Cleave R."/>
            <person name="Magrath M.J.L."/>
            <person name="Mikheyev A.S."/>
        </authorList>
    </citation>
    <scope>NUCLEOTIDE SEQUENCE [LARGE SCALE GENOMIC DNA]</scope>
    <source>
        <strain evidence="2">Daus_M_001</strain>
        <tissue evidence="2">Leg muscle</tissue>
    </source>
</reference>
<comment type="caution">
    <text evidence="2">The sequence shown here is derived from an EMBL/GenBank/DDBJ whole genome shotgun (WGS) entry which is preliminary data.</text>
</comment>
<evidence type="ECO:0000256" key="1">
    <source>
        <dbReference type="SAM" id="Phobius"/>
    </source>
</evidence>
<keyword evidence="1" id="KW-0812">Transmembrane</keyword>
<feature type="transmembrane region" description="Helical" evidence="1">
    <location>
        <begin position="52"/>
        <end position="71"/>
    </location>
</feature>
<name>A0ABQ9I313_9NEOP</name>
<evidence type="ECO:0000313" key="2">
    <source>
        <dbReference type="EMBL" id="KAJ8890378.1"/>
    </source>
</evidence>
<protein>
    <submittedName>
        <fullName evidence="2">Uncharacterized protein</fullName>
    </submittedName>
</protein>
<keyword evidence="3" id="KW-1185">Reference proteome</keyword>
<accession>A0ABQ9I313</accession>
<keyword evidence="1" id="KW-0472">Membrane</keyword>
<evidence type="ECO:0000313" key="3">
    <source>
        <dbReference type="Proteomes" id="UP001159363"/>
    </source>
</evidence>
<keyword evidence="1" id="KW-1133">Transmembrane helix</keyword>
<proteinExistence type="predicted"/>
<dbReference type="EMBL" id="JARBHB010000003">
    <property type="protein sequence ID" value="KAJ8890378.1"/>
    <property type="molecule type" value="Genomic_DNA"/>
</dbReference>